<evidence type="ECO:0000313" key="10">
    <source>
        <dbReference type="Proteomes" id="UP001565200"/>
    </source>
</evidence>
<dbReference type="InterPro" id="IPR012944">
    <property type="entry name" value="SusD_RagB_dom"/>
</dbReference>
<evidence type="ECO:0000256" key="5">
    <source>
        <dbReference type="ARBA" id="ARBA00023237"/>
    </source>
</evidence>
<comment type="similarity">
    <text evidence="2">Belongs to the SusD family.</text>
</comment>
<name>A0ABV4CYB3_9BACT</name>
<feature type="domain" description="SusD-like N-terminal" evidence="8">
    <location>
        <begin position="25"/>
        <end position="225"/>
    </location>
</feature>
<evidence type="ECO:0000256" key="6">
    <source>
        <dbReference type="SAM" id="SignalP"/>
    </source>
</evidence>
<feature type="signal peptide" evidence="6">
    <location>
        <begin position="1"/>
        <end position="17"/>
    </location>
</feature>
<dbReference type="InterPro" id="IPR011990">
    <property type="entry name" value="TPR-like_helical_dom_sf"/>
</dbReference>
<evidence type="ECO:0000256" key="2">
    <source>
        <dbReference type="ARBA" id="ARBA00006275"/>
    </source>
</evidence>
<evidence type="ECO:0000256" key="3">
    <source>
        <dbReference type="ARBA" id="ARBA00022729"/>
    </source>
</evidence>
<feature type="domain" description="RagB/SusD" evidence="7">
    <location>
        <begin position="301"/>
        <end position="662"/>
    </location>
</feature>
<comment type="caution">
    <text evidence="9">The sequence shown here is derived from an EMBL/GenBank/DDBJ whole genome shotgun (WGS) entry which is preliminary data.</text>
</comment>
<protein>
    <submittedName>
        <fullName evidence="9">RagB/SusD family nutrient uptake outer membrane protein</fullName>
    </submittedName>
</protein>
<dbReference type="Pfam" id="PF07980">
    <property type="entry name" value="SusD_RagB"/>
    <property type="match status" value="1"/>
</dbReference>
<dbReference type="Gene3D" id="1.25.40.390">
    <property type="match status" value="1"/>
</dbReference>
<organism evidence="9 10">
    <name type="scientific">Heminiphilus faecis</name>
    <dbReference type="NCBI Taxonomy" id="2601703"/>
    <lineage>
        <taxon>Bacteria</taxon>
        <taxon>Pseudomonadati</taxon>
        <taxon>Bacteroidota</taxon>
        <taxon>Bacteroidia</taxon>
        <taxon>Bacteroidales</taxon>
        <taxon>Muribaculaceae</taxon>
        <taxon>Heminiphilus</taxon>
    </lineage>
</organism>
<evidence type="ECO:0000259" key="7">
    <source>
        <dbReference type="Pfam" id="PF07980"/>
    </source>
</evidence>
<evidence type="ECO:0000259" key="8">
    <source>
        <dbReference type="Pfam" id="PF14322"/>
    </source>
</evidence>
<dbReference type="SUPFAM" id="SSF48452">
    <property type="entry name" value="TPR-like"/>
    <property type="match status" value="1"/>
</dbReference>
<dbReference type="Proteomes" id="UP001565200">
    <property type="component" value="Unassembled WGS sequence"/>
</dbReference>
<feature type="chain" id="PRO_5046202897" evidence="6">
    <location>
        <begin position="18"/>
        <end position="662"/>
    </location>
</feature>
<gene>
    <name evidence="9" type="ORF">AAK873_03510</name>
</gene>
<reference evidence="9 10" key="1">
    <citation type="submission" date="2024-03" db="EMBL/GenBank/DDBJ databases">
        <title>Mouse gut bacterial collection (mGBC) of GemPharmatech.</title>
        <authorList>
            <person name="He Y."/>
            <person name="Dong L."/>
            <person name="Wu D."/>
            <person name="Gao X."/>
            <person name="Lin Z."/>
        </authorList>
    </citation>
    <scope>NUCLEOTIDE SEQUENCE [LARGE SCALE GENOMIC DNA]</scope>
    <source>
        <strain evidence="9 10">54-13</strain>
    </source>
</reference>
<dbReference type="Pfam" id="PF14322">
    <property type="entry name" value="SusD-like_3"/>
    <property type="match status" value="1"/>
</dbReference>
<keyword evidence="10" id="KW-1185">Reference proteome</keyword>
<evidence type="ECO:0000313" key="9">
    <source>
        <dbReference type="EMBL" id="MEY8244687.1"/>
    </source>
</evidence>
<keyword evidence="3 6" id="KW-0732">Signal</keyword>
<sequence length="662" mass="74755">MKAIKYLCIAAACGVLATSCNDLDLEPKGILSENTLLKSDEGIKKYLALIYQDAPIEDFNYGQNGDQKGYATDCNEGWHTGNKWQAQKSSPASCAQEAVGRATSYGDGWGYWPYGRIHDINNFLEKLPDYAANYTEQQMLEYTAEGRFLRALYYFGMVKRYGGVPIVDRVLDPTAPIEELRMPRNTEYDCWKFIYDDLKYAMENGPTTKTGGRANRYAAAALMSRAMIYAGSVAKYGGYIITSGEATSTGLMGMPAAKAEEFFQYAYDACKFLKESGFRLHDGGDKEAAFVEVFTQDCPEEDIFVKQYTDRTDAIWDTSLFHCWDVMTLPLGNGLSNAIGCAIQPTWELMSLYEHPDIIDGDGNPVRFDRMEDYWDNDQTEPRARATFFFSGMTEPLTGEVLDTQAGVYISYPGTAADGTAESVRSTNEYTDTWRVRAEQPSTYRDVTANYPNTKINGPYGMADGRGDEGYGYTGAFIRKYVSTTDKTGRQDLMYCKTAFKVFRYGEVLCNWAEAAYELGLIKGDNGLKQEAIDHVNELRGRAGATAYVYKPSPADIGTEVYGFEIDENLQFIRDERARELAFENHRIFDIRRWRVADKMFLDGKFSHTLSAYYVLDESKWIFLNEVDGQGRKVTFDKRHYYEQIPGGEISKNPALVRNDGY</sequence>
<evidence type="ECO:0000256" key="4">
    <source>
        <dbReference type="ARBA" id="ARBA00023136"/>
    </source>
</evidence>
<keyword evidence="4" id="KW-0472">Membrane</keyword>
<accession>A0ABV4CYB3</accession>
<keyword evidence="5" id="KW-0998">Cell outer membrane</keyword>
<dbReference type="PROSITE" id="PS51257">
    <property type="entry name" value="PROKAR_LIPOPROTEIN"/>
    <property type="match status" value="1"/>
</dbReference>
<dbReference type="EMBL" id="JBCLPP010000007">
    <property type="protein sequence ID" value="MEY8244687.1"/>
    <property type="molecule type" value="Genomic_DNA"/>
</dbReference>
<proteinExistence type="inferred from homology"/>
<evidence type="ECO:0000256" key="1">
    <source>
        <dbReference type="ARBA" id="ARBA00004442"/>
    </source>
</evidence>
<dbReference type="RefSeq" id="WP_121698484.1">
    <property type="nucleotide sequence ID" value="NZ_JBCLPP010000007.1"/>
</dbReference>
<comment type="subcellular location">
    <subcellularLocation>
        <location evidence="1">Cell outer membrane</location>
    </subcellularLocation>
</comment>
<dbReference type="InterPro" id="IPR033985">
    <property type="entry name" value="SusD-like_N"/>
</dbReference>